<dbReference type="EMBL" id="VTUW01000050">
    <property type="protein sequence ID" value="KAA1178998.1"/>
    <property type="molecule type" value="Genomic_DNA"/>
</dbReference>
<evidence type="ECO:0000313" key="3">
    <source>
        <dbReference type="EMBL" id="KOY61842.1"/>
    </source>
</evidence>
<dbReference type="InterPro" id="IPR043519">
    <property type="entry name" value="NT_sf"/>
</dbReference>
<gene>
    <name evidence="3" type="ORF">AM629_11830</name>
    <name evidence="2" type="ORF">F0L16_18735</name>
</gene>
<dbReference type="RefSeq" id="WP_054479160.1">
    <property type="nucleotide sequence ID" value="NZ_CAWMRL010000030.1"/>
</dbReference>
<dbReference type="STRING" id="880156.AM629_11830"/>
<dbReference type="Proteomes" id="UP000037727">
    <property type="component" value="Unassembled WGS sequence"/>
</dbReference>
<evidence type="ECO:0000313" key="2">
    <source>
        <dbReference type="EMBL" id="KAA1178998.1"/>
    </source>
</evidence>
<proteinExistence type="predicted"/>
<dbReference type="Gene3D" id="3.30.460.10">
    <property type="entry name" value="Beta Polymerase, domain 2"/>
    <property type="match status" value="1"/>
</dbReference>
<reference evidence="3 4" key="1">
    <citation type="submission" date="2015-09" db="EMBL/GenBank/DDBJ databases">
        <title>Draft genome sequence and assembly of Photorhabdus sp. VMG, a bacterial symbiont associated with Heterorhabditis zealandica.</title>
        <authorList>
            <person name="Naidoo S."/>
            <person name="Featherston J."/>
            <person name="Mothupi B."/>
            <person name="Gray V.M."/>
        </authorList>
    </citation>
    <scope>NUCLEOTIDE SEQUENCE [LARGE SCALE GENOMIC DNA]</scope>
    <source>
        <strain evidence="3 4">VMG</strain>
    </source>
</reference>
<dbReference type="AlphaFoldDB" id="A0A5B0VX74"/>
<comment type="caution">
    <text evidence="2">The sequence shown here is derived from an EMBL/GenBank/DDBJ whole genome shotgun (WGS) entry which is preliminary data.</text>
</comment>
<accession>A0A5B0VX74</accession>
<keyword evidence="4" id="KW-1185">Reference proteome</keyword>
<dbReference type="SUPFAM" id="SSF81301">
    <property type="entry name" value="Nucleotidyltransferase"/>
    <property type="match status" value="1"/>
</dbReference>
<evidence type="ECO:0000259" key="1">
    <source>
        <dbReference type="Pfam" id="PF18765"/>
    </source>
</evidence>
<dbReference type="GO" id="GO:0016740">
    <property type="term" value="F:transferase activity"/>
    <property type="evidence" value="ECO:0007669"/>
    <property type="project" value="UniProtKB-KW"/>
</dbReference>
<sequence length="248" mass="29010">MDDIKECLKEIVEKIKREEKVLAILGYGSYFTGKYKNGSSDIDLLIIHGSEIDLFRKKIVYREVEFELRYMAEKSLVKLLSYKHGPTIKHMLDSEIIFDNKNIVRELKLKTYSIVESPIVETFSIENRRKSALLIESLYRKVHQVKDDLGFFEFACSKFLLNIADSYIRLHRHWGLQGFRKMISQLKDIDESFAEHFSLAMSPNHIETRVKEIDFLYREVIMLLGGETNSDEKFVSQGIMNILNVVDN</sequence>
<dbReference type="Pfam" id="PF18765">
    <property type="entry name" value="Polbeta"/>
    <property type="match status" value="1"/>
</dbReference>
<feature type="domain" description="Polymerase beta nucleotidyltransferase" evidence="1">
    <location>
        <begin position="9"/>
        <end position="100"/>
    </location>
</feature>
<reference evidence="2 5" key="2">
    <citation type="submission" date="2019-09" db="EMBL/GenBank/DDBJ databases">
        <title>Whole genome sequence of Photorhabdus heterorhabditis strain ETL (Enterobacteriales: Enterobacteriaceae) a bacterial symbiont of Heterorhabditis zealandica strain ETL (Rhabditida: Heterorhabditidae).</title>
        <authorList>
            <person name="Lulamba T.E."/>
            <person name="Serepa-Dlamini M.H."/>
        </authorList>
    </citation>
    <scope>NUCLEOTIDE SEQUENCE [LARGE SCALE GENOMIC DNA]</scope>
    <source>
        <strain evidence="2 5">ETL</strain>
    </source>
</reference>
<dbReference type="InterPro" id="IPR041633">
    <property type="entry name" value="Polbeta"/>
</dbReference>
<dbReference type="OrthoDB" id="6461364at2"/>
<evidence type="ECO:0000313" key="4">
    <source>
        <dbReference type="Proteomes" id="UP000037727"/>
    </source>
</evidence>
<organism evidence="2 5">
    <name type="scientific">Photorhabdus heterorhabditis</name>
    <dbReference type="NCBI Taxonomy" id="880156"/>
    <lineage>
        <taxon>Bacteria</taxon>
        <taxon>Pseudomonadati</taxon>
        <taxon>Pseudomonadota</taxon>
        <taxon>Gammaproteobacteria</taxon>
        <taxon>Enterobacterales</taxon>
        <taxon>Morganellaceae</taxon>
        <taxon>Photorhabdus</taxon>
    </lineage>
</organism>
<evidence type="ECO:0000313" key="5">
    <source>
        <dbReference type="Proteomes" id="UP000322184"/>
    </source>
</evidence>
<name>A0A5B0VX74_9GAMM</name>
<protein>
    <submittedName>
        <fullName evidence="2">Nucleotidyltransferase domain-containing protein</fullName>
    </submittedName>
</protein>
<keyword evidence="2" id="KW-0808">Transferase</keyword>
<dbReference type="EMBL" id="LJCS01000030">
    <property type="protein sequence ID" value="KOY61842.1"/>
    <property type="molecule type" value="Genomic_DNA"/>
</dbReference>
<dbReference type="CDD" id="cd05403">
    <property type="entry name" value="NT_KNTase_like"/>
    <property type="match status" value="1"/>
</dbReference>
<dbReference type="Proteomes" id="UP000322184">
    <property type="component" value="Unassembled WGS sequence"/>
</dbReference>